<evidence type="ECO:0000313" key="2">
    <source>
        <dbReference type="EMBL" id="OAP65432.1"/>
    </source>
</evidence>
<dbReference type="GeneID" id="30005574"/>
<accession>A0A179A0B3</accession>
<dbReference type="RefSeq" id="XP_018698799.1">
    <property type="nucleotide sequence ID" value="XM_018832920.1"/>
</dbReference>
<dbReference type="Gene3D" id="3.40.50.720">
    <property type="entry name" value="NAD(P)-binding Rossmann-like Domain"/>
    <property type="match status" value="1"/>
</dbReference>
<comment type="caution">
    <text evidence="2">The sequence shown here is derived from an EMBL/GenBank/DDBJ whole genome shotgun (WGS) entry which is preliminary data.</text>
</comment>
<proteinExistence type="predicted"/>
<evidence type="ECO:0008006" key="4">
    <source>
        <dbReference type="Google" id="ProtNLM"/>
    </source>
</evidence>
<dbReference type="InterPro" id="IPR052228">
    <property type="entry name" value="Sec_Metab_Biosynth_Oxidored"/>
</dbReference>
<dbReference type="STRING" id="1367422.A0A179A0B3"/>
<dbReference type="PANTHER" id="PTHR47534:SF3">
    <property type="entry name" value="ALCOHOL DEHYDROGENASE-LIKE C-TERMINAL DOMAIN-CONTAINING PROTEIN"/>
    <property type="match status" value="1"/>
</dbReference>
<dbReference type="AlphaFoldDB" id="A0A179A0B3"/>
<dbReference type="OrthoDB" id="2898509at2759"/>
<sequence>MVALDVVRTIKRSLVQSQPLVAVFFGGTGGIGQFTLRVLAAAEAKEGGKGLRAYVIGRNDKAAEVILADCRAVYPQGHYRFLKAEDLSLISDVDRLCAEIMELERRESQDANPRIDYLMISQGGMPFLPRKDTKEGIDVTMSLMYYSRMRILTKLLPLLLNSSRPTGATVVSVYAAGMDGTLYADDLSLRDPRHYRYATARSHMCYMHVLFMESLAHRHPGADTKLACIHIFPGIVVGPGYQSTELPRWFRVVFHWVLLPLFGRWLTVPPSECGERMLSLASPALYPPARGATSARGGEGEGGAIVGTEGSPGSGVYSLTWNGESNFNPKPYQKFDREEMRTKVWDHTMRCFEVVEAGGVFTE</sequence>
<keyword evidence="1" id="KW-0560">Oxidoreductase</keyword>
<dbReference type="InterPro" id="IPR036291">
    <property type="entry name" value="NAD(P)-bd_dom_sf"/>
</dbReference>
<evidence type="ECO:0000313" key="3">
    <source>
        <dbReference type="Proteomes" id="UP000078343"/>
    </source>
</evidence>
<reference evidence="2 3" key="1">
    <citation type="submission" date="2016-04" db="EMBL/GenBank/DDBJ databases">
        <title>Draft genome of Fonsecaea erecta CBS 125763.</title>
        <authorList>
            <person name="Weiss V.A."/>
            <person name="Vicente V.A."/>
            <person name="Raittz R.T."/>
            <person name="Moreno L.F."/>
            <person name="De Souza E.M."/>
            <person name="Pedrosa F.O."/>
            <person name="Steffens M.B."/>
            <person name="Faoro H."/>
            <person name="Tadra-Sfeir M.Z."/>
            <person name="Najafzadeh M.J."/>
            <person name="Felipe M.S."/>
            <person name="Teixeira M."/>
            <person name="Sun J."/>
            <person name="Xi L."/>
            <person name="Gomes R."/>
            <person name="De Azevedo C.M."/>
            <person name="Salgado C.G."/>
            <person name="Da Silva M.B."/>
            <person name="Nascimento M.F."/>
            <person name="Queiroz-Telles F."/>
            <person name="Attili D.S."/>
            <person name="Gorbushina A."/>
        </authorList>
    </citation>
    <scope>NUCLEOTIDE SEQUENCE [LARGE SCALE GENOMIC DNA]</scope>
    <source>
        <strain evidence="2 3">CBS 125763</strain>
    </source>
</reference>
<dbReference type="PANTHER" id="PTHR47534">
    <property type="entry name" value="YALI0E05731P"/>
    <property type="match status" value="1"/>
</dbReference>
<dbReference type="GO" id="GO:0016491">
    <property type="term" value="F:oxidoreductase activity"/>
    <property type="evidence" value="ECO:0007669"/>
    <property type="project" value="UniProtKB-KW"/>
</dbReference>
<organism evidence="2 3">
    <name type="scientific">Fonsecaea erecta</name>
    <dbReference type="NCBI Taxonomy" id="1367422"/>
    <lineage>
        <taxon>Eukaryota</taxon>
        <taxon>Fungi</taxon>
        <taxon>Dikarya</taxon>
        <taxon>Ascomycota</taxon>
        <taxon>Pezizomycotina</taxon>
        <taxon>Eurotiomycetes</taxon>
        <taxon>Chaetothyriomycetidae</taxon>
        <taxon>Chaetothyriales</taxon>
        <taxon>Herpotrichiellaceae</taxon>
        <taxon>Fonsecaea</taxon>
    </lineage>
</organism>
<dbReference type="EMBL" id="LVYI01000001">
    <property type="protein sequence ID" value="OAP65432.1"/>
    <property type="molecule type" value="Genomic_DNA"/>
</dbReference>
<dbReference type="Proteomes" id="UP000078343">
    <property type="component" value="Unassembled WGS sequence"/>
</dbReference>
<keyword evidence="3" id="KW-1185">Reference proteome</keyword>
<protein>
    <recommendedName>
        <fullName evidence="4">Ketoreductase (KR) domain-containing protein</fullName>
    </recommendedName>
</protein>
<gene>
    <name evidence="2" type="ORF">AYL99_01404</name>
</gene>
<name>A0A179A0B3_9EURO</name>
<evidence type="ECO:0000256" key="1">
    <source>
        <dbReference type="ARBA" id="ARBA00023002"/>
    </source>
</evidence>
<dbReference type="SUPFAM" id="SSF51735">
    <property type="entry name" value="NAD(P)-binding Rossmann-fold domains"/>
    <property type="match status" value="1"/>
</dbReference>